<dbReference type="PANTHER" id="PTHR45835:SF99">
    <property type="entry name" value="CHROMO DOMAIN-CONTAINING PROTEIN-RELATED"/>
    <property type="match status" value="1"/>
</dbReference>
<sequence>MLRGLDQQMKKKEDGGMYFMDRIWVPLIGDVRKMIMDEAHTTRYYIHPGADKMYHDLRDMYWWLGMKRDIATYGFREEMRIFLPELIFSFPGSWDIHLSLDDFSYNNSYHSSIRCAPFEALYGRRCRSPVLWVEIRERGKVMI</sequence>
<evidence type="ECO:0000259" key="1">
    <source>
        <dbReference type="Pfam" id="PF17921"/>
    </source>
</evidence>
<dbReference type="InterPro" id="IPR041588">
    <property type="entry name" value="Integrase_H2C2"/>
</dbReference>
<keyword evidence="2" id="KW-0548">Nucleotidyltransferase</keyword>
<dbReference type="EMBL" id="BQNB010020468">
    <property type="protein sequence ID" value="GJT96302.1"/>
    <property type="molecule type" value="Genomic_DNA"/>
</dbReference>
<protein>
    <submittedName>
        <fullName evidence="2">Reverse transcriptase domain-containing protein</fullName>
    </submittedName>
</protein>
<organism evidence="2 3">
    <name type="scientific">Tanacetum coccineum</name>
    <dbReference type="NCBI Taxonomy" id="301880"/>
    <lineage>
        <taxon>Eukaryota</taxon>
        <taxon>Viridiplantae</taxon>
        <taxon>Streptophyta</taxon>
        <taxon>Embryophyta</taxon>
        <taxon>Tracheophyta</taxon>
        <taxon>Spermatophyta</taxon>
        <taxon>Magnoliopsida</taxon>
        <taxon>eudicotyledons</taxon>
        <taxon>Gunneridae</taxon>
        <taxon>Pentapetalae</taxon>
        <taxon>asterids</taxon>
        <taxon>campanulids</taxon>
        <taxon>Asterales</taxon>
        <taxon>Asteraceae</taxon>
        <taxon>Asteroideae</taxon>
        <taxon>Anthemideae</taxon>
        <taxon>Anthemidinae</taxon>
        <taxon>Tanacetum</taxon>
    </lineage>
</organism>
<keyword evidence="2" id="KW-0808">Transferase</keyword>
<gene>
    <name evidence="2" type="ORF">Tco_1091820</name>
</gene>
<dbReference type="InterPro" id="IPR036397">
    <property type="entry name" value="RNaseH_sf"/>
</dbReference>
<dbReference type="Proteomes" id="UP001151760">
    <property type="component" value="Unassembled WGS sequence"/>
</dbReference>
<evidence type="ECO:0000313" key="2">
    <source>
        <dbReference type="EMBL" id="GJT96302.1"/>
    </source>
</evidence>
<dbReference type="Gene3D" id="1.10.340.70">
    <property type="match status" value="1"/>
</dbReference>
<reference evidence="2" key="2">
    <citation type="submission" date="2022-01" db="EMBL/GenBank/DDBJ databases">
        <authorList>
            <person name="Yamashiro T."/>
            <person name="Shiraishi A."/>
            <person name="Satake H."/>
            <person name="Nakayama K."/>
        </authorList>
    </citation>
    <scope>NUCLEOTIDE SEQUENCE</scope>
</reference>
<proteinExistence type="predicted"/>
<evidence type="ECO:0000313" key="3">
    <source>
        <dbReference type="Proteomes" id="UP001151760"/>
    </source>
</evidence>
<keyword evidence="3" id="KW-1185">Reference proteome</keyword>
<dbReference type="PANTHER" id="PTHR45835">
    <property type="entry name" value="YALI0A06105P"/>
    <property type="match status" value="1"/>
</dbReference>
<dbReference type="Pfam" id="PF17921">
    <property type="entry name" value="Integrase_H2C2"/>
    <property type="match status" value="1"/>
</dbReference>
<accession>A0ABQ5I843</accession>
<comment type="caution">
    <text evidence="2">The sequence shown here is derived from an EMBL/GenBank/DDBJ whole genome shotgun (WGS) entry which is preliminary data.</text>
</comment>
<dbReference type="Gene3D" id="3.30.420.10">
    <property type="entry name" value="Ribonuclease H-like superfamily/Ribonuclease H"/>
    <property type="match status" value="1"/>
</dbReference>
<feature type="domain" description="Integrase zinc-binding" evidence="1">
    <location>
        <begin position="31"/>
        <end position="73"/>
    </location>
</feature>
<keyword evidence="2" id="KW-0695">RNA-directed DNA polymerase</keyword>
<dbReference type="GO" id="GO:0003964">
    <property type="term" value="F:RNA-directed DNA polymerase activity"/>
    <property type="evidence" value="ECO:0007669"/>
    <property type="project" value="UniProtKB-KW"/>
</dbReference>
<reference evidence="2" key="1">
    <citation type="journal article" date="2022" name="Int. J. Mol. Sci.">
        <title>Draft Genome of Tanacetum Coccineum: Genomic Comparison of Closely Related Tanacetum-Family Plants.</title>
        <authorList>
            <person name="Yamashiro T."/>
            <person name="Shiraishi A."/>
            <person name="Nakayama K."/>
            <person name="Satake H."/>
        </authorList>
    </citation>
    <scope>NUCLEOTIDE SEQUENCE</scope>
</reference>
<name>A0ABQ5I843_9ASTR</name>